<proteinExistence type="predicted"/>
<feature type="region of interest" description="Disordered" evidence="1">
    <location>
        <begin position="108"/>
        <end position="128"/>
    </location>
</feature>
<dbReference type="AlphaFoldDB" id="A0A6H5H4C7"/>
<dbReference type="Proteomes" id="UP000479000">
    <property type="component" value="Unassembled WGS sequence"/>
</dbReference>
<gene>
    <name evidence="2" type="ORF">NTEN_LOCUS15335</name>
</gene>
<evidence type="ECO:0000313" key="3">
    <source>
        <dbReference type="Proteomes" id="UP000479000"/>
    </source>
</evidence>
<evidence type="ECO:0000313" key="2">
    <source>
        <dbReference type="EMBL" id="CAB0010289.1"/>
    </source>
</evidence>
<evidence type="ECO:0000256" key="1">
    <source>
        <dbReference type="SAM" id="MobiDB-lite"/>
    </source>
</evidence>
<organism evidence="2 3">
    <name type="scientific">Nesidiocoris tenuis</name>
    <dbReference type="NCBI Taxonomy" id="355587"/>
    <lineage>
        <taxon>Eukaryota</taxon>
        <taxon>Metazoa</taxon>
        <taxon>Ecdysozoa</taxon>
        <taxon>Arthropoda</taxon>
        <taxon>Hexapoda</taxon>
        <taxon>Insecta</taxon>
        <taxon>Pterygota</taxon>
        <taxon>Neoptera</taxon>
        <taxon>Paraneoptera</taxon>
        <taxon>Hemiptera</taxon>
        <taxon>Heteroptera</taxon>
        <taxon>Panheteroptera</taxon>
        <taxon>Cimicomorpha</taxon>
        <taxon>Miridae</taxon>
        <taxon>Dicyphina</taxon>
        <taxon>Nesidiocoris</taxon>
    </lineage>
</organism>
<reference evidence="2 3" key="1">
    <citation type="submission" date="2020-02" db="EMBL/GenBank/DDBJ databases">
        <authorList>
            <person name="Ferguson B K."/>
        </authorList>
    </citation>
    <scope>NUCLEOTIDE SEQUENCE [LARGE SCALE GENOMIC DNA]</scope>
</reference>
<protein>
    <submittedName>
        <fullName evidence="2">Uncharacterized protein</fullName>
    </submittedName>
</protein>
<sequence>MGYSTIRSLRISQLATLFGSAAHSPVHLLGAICRAFNLDPEPLIRWVDNIYIERWIRTQLALSKRGRNVTLRKSLVVGTARNANLCKPPGGWKLVARWLSVADEEISAQQGWNREPPDKPNITSPPPPEDYHRFRLSPKFTWISDMVRYIICLDISENEVQIVGCTPWVQGKEPPLLPMFSSIWTKLATAALASVFFRKTSKNQHHTYKSKFFMMSSSVIQWETVTMVTTVTTVTTVTMGNGSASIWSFAMAENLILISALSLHASSFIVAY</sequence>
<dbReference type="EMBL" id="CADCXU010022963">
    <property type="protein sequence ID" value="CAB0010289.1"/>
    <property type="molecule type" value="Genomic_DNA"/>
</dbReference>
<accession>A0A6H5H4C7</accession>
<name>A0A6H5H4C7_9HEMI</name>
<keyword evidence="3" id="KW-1185">Reference proteome</keyword>